<feature type="transmembrane region" description="Helical" evidence="1">
    <location>
        <begin position="90"/>
        <end position="119"/>
    </location>
</feature>
<sequence length="219" mass="25942">MVRLVKSHFMYLYKRKILFTIICMYHFIMIGAISIGLFLGDTYDYGLITGFNIVVIMSISSILMFTFTIPARDEPITKFYLNLPLSRKDYILGMYMYLVIHLLIFLLPSILFALIVFFVKDGFSLNLIGLFVLNFCIYIFYVFINCFLFITFKYGQIFLFISFWLSLYTYKYLLDFTQFSSNLIMNRSANILFYVLITAVFTLVMFYLTLFGFSRRDID</sequence>
<keyword evidence="1" id="KW-1133">Transmembrane helix</keyword>
<keyword evidence="1" id="KW-0472">Membrane</keyword>
<gene>
    <name evidence="2" type="ORF">EDC18_102192</name>
</gene>
<protein>
    <recommendedName>
        <fullName evidence="4">ABC-2 family transporter</fullName>
    </recommendedName>
</protein>
<feature type="transmembrane region" description="Helical" evidence="1">
    <location>
        <begin position="193"/>
        <end position="213"/>
    </location>
</feature>
<dbReference type="Proteomes" id="UP000294902">
    <property type="component" value="Unassembled WGS sequence"/>
</dbReference>
<comment type="caution">
    <text evidence="2">The sequence shown here is derived from an EMBL/GenBank/DDBJ whole genome shotgun (WGS) entry which is preliminary data.</text>
</comment>
<accession>A0A4R3MQL0</accession>
<feature type="transmembrane region" description="Helical" evidence="1">
    <location>
        <begin position="45"/>
        <end position="69"/>
    </location>
</feature>
<evidence type="ECO:0000313" key="2">
    <source>
        <dbReference type="EMBL" id="TCT16176.1"/>
    </source>
</evidence>
<evidence type="ECO:0008006" key="4">
    <source>
        <dbReference type="Google" id="ProtNLM"/>
    </source>
</evidence>
<organism evidence="2 3">
    <name type="scientific">Natranaerovirga pectinivora</name>
    <dbReference type="NCBI Taxonomy" id="682400"/>
    <lineage>
        <taxon>Bacteria</taxon>
        <taxon>Bacillati</taxon>
        <taxon>Bacillota</taxon>
        <taxon>Clostridia</taxon>
        <taxon>Lachnospirales</taxon>
        <taxon>Natranaerovirgaceae</taxon>
        <taxon>Natranaerovirga</taxon>
    </lineage>
</organism>
<keyword evidence="1" id="KW-0812">Transmembrane</keyword>
<feature type="transmembrane region" description="Helical" evidence="1">
    <location>
        <begin position="157"/>
        <end position="173"/>
    </location>
</feature>
<name>A0A4R3MQL0_9FIRM</name>
<proteinExistence type="predicted"/>
<feature type="transmembrane region" description="Helical" evidence="1">
    <location>
        <begin position="17"/>
        <end position="39"/>
    </location>
</feature>
<feature type="transmembrane region" description="Helical" evidence="1">
    <location>
        <begin position="125"/>
        <end position="150"/>
    </location>
</feature>
<reference evidence="2 3" key="1">
    <citation type="submission" date="2019-03" db="EMBL/GenBank/DDBJ databases">
        <title>Genomic Encyclopedia of Type Strains, Phase IV (KMG-IV): sequencing the most valuable type-strain genomes for metagenomic binning, comparative biology and taxonomic classification.</title>
        <authorList>
            <person name="Goeker M."/>
        </authorList>
    </citation>
    <scope>NUCLEOTIDE SEQUENCE [LARGE SCALE GENOMIC DNA]</scope>
    <source>
        <strain evidence="2 3">DSM 24629</strain>
    </source>
</reference>
<dbReference type="AlphaFoldDB" id="A0A4R3MQL0"/>
<keyword evidence="3" id="KW-1185">Reference proteome</keyword>
<dbReference type="RefSeq" id="WP_132250370.1">
    <property type="nucleotide sequence ID" value="NZ_SMAL01000002.1"/>
</dbReference>
<evidence type="ECO:0000256" key="1">
    <source>
        <dbReference type="SAM" id="Phobius"/>
    </source>
</evidence>
<evidence type="ECO:0000313" key="3">
    <source>
        <dbReference type="Proteomes" id="UP000294902"/>
    </source>
</evidence>
<dbReference type="EMBL" id="SMAL01000002">
    <property type="protein sequence ID" value="TCT16176.1"/>
    <property type="molecule type" value="Genomic_DNA"/>
</dbReference>